<reference evidence="21 22" key="1">
    <citation type="submission" date="2015-08" db="EMBL/GenBank/DDBJ databases">
        <title>The genome of the Asian arowana (Scleropages formosus).</title>
        <authorList>
            <person name="Tan M.H."/>
            <person name="Gan H.M."/>
            <person name="Croft L.J."/>
            <person name="Austin C.M."/>
        </authorList>
    </citation>
    <scope>NUCLEOTIDE SEQUENCE [LARGE SCALE GENOMIC DNA]</scope>
    <source>
        <strain evidence="21">Aro1</strain>
    </source>
</reference>
<keyword evidence="14" id="KW-0393">Immunoglobulin domain</keyword>
<evidence type="ECO:0000256" key="16">
    <source>
        <dbReference type="ARBA" id="ARBA00074488"/>
    </source>
</evidence>
<dbReference type="PANTHER" id="PTHR44170">
    <property type="entry name" value="PROTEIN SIDEKICK"/>
    <property type="match status" value="1"/>
</dbReference>
<feature type="non-terminal residue" evidence="21">
    <location>
        <position position="1241"/>
    </location>
</feature>
<dbReference type="SUPFAM" id="SSF49265">
    <property type="entry name" value="Fibronectin type III"/>
    <property type="match status" value="2"/>
</dbReference>
<keyword evidence="10 18" id="KW-0472">Membrane</keyword>
<dbReference type="SUPFAM" id="SSF48726">
    <property type="entry name" value="Immunoglobulin"/>
    <property type="match status" value="5"/>
</dbReference>
<evidence type="ECO:0000256" key="5">
    <source>
        <dbReference type="ARBA" id="ARBA00022692"/>
    </source>
</evidence>
<dbReference type="PANTHER" id="PTHR44170:SF45">
    <property type="entry name" value="NEURAL CELL ADHESION MOLECULE L1-LIKE PROTEIN ISOFORM X1"/>
    <property type="match status" value="1"/>
</dbReference>
<comment type="subcellular location">
    <subcellularLocation>
        <location evidence="1">Cell membrane</location>
        <topology evidence="1">Single-pass type I membrane protein</topology>
    </subcellularLocation>
    <subcellularLocation>
        <location evidence="2">Cell projection</location>
        <location evidence="2">Growth cone</location>
    </subcellularLocation>
</comment>
<dbReference type="InterPro" id="IPR003599">
    <property type="entry name" value="Ig_sub"/>
</dbReference>
<evidence type="ECO:0000259" key="20">
    <source>
        <dbReference type="PROSITE" id="PS50853"/>
    </source>
</evidence>
<dbReference type="Gene3D" id="2.60.40.10">
    <property type="entry name" value="Immunoglobulins"/>
    <property type="match status" value="10"/>
</dbReference>
<feature type="domain" description="Ig-like" evidence="19">
    <location>
        <begin position="288"/>
        <end position="375"/>
    </location>
</feature>
<keyword evidence="8" id="KW-0130">Cell adhesion</keyword>
<accession>A0A0N8K158</accession>
<dbReference type="FunFam" id="2.60.40.10:FF:000005">
    <property type="entry name" value="Neuronal cell adhesion molecule"/>
    <property type="match status" value="1"/>
</dbReference>
<sequence>GVQWCDRFGVRVLLGVTGVPSWLLVPSGVDACRSLARCRARGGRTPDRTSVHPRAIQAGLEPQTHQRAGLSHMRYTTEPPLILLISAHLGARCLHCANRALPALCLSDGYSSLKALQVEQLPTITQQAPRLLIAFPFDESYTFECKARGNPEPEYHWTKNGFRFDPRQDPRLIMEDDAGSFTIPSGKNITQYGGRYRCYASNRLGTAVSEETQFIVSNSPKFPKEKIDPIVVEDGQSVVLECNPPSGIPPRTIYWMTIGDIPTIVQKTPMAMLVRSRSDDNSTVQRKPSLMAPSGVQTQVRLVKGEDLQLECMAEGFPTPVVTWTKSGENLPNHSSIENFRKRLVIPKINKDNEGMYVCKAENSAGETTHEFHVTVEEPPHWLVKPESQLKSSGSDVHLQCSAAGNPQPEITWMMNGHLLKGAFRPFDLSRQWAAVTDDLFPSDAPEFGGQLLGDTVVLHNVKPADSAVYQCQASNRHGTLLVNVNVMVLDLGPLILTEDRKKYEAVVGTTVLLHCKVFSSPPSVTTWAKGDTVDSVAGENFYIQEDGSLKIHNVQKEDAGEYTCFSINSQGNATILASLDIKEATQIVEHPQNLHVVSGNTAQFTCRASYDESLTRSFEVHWEKDNVEISLNQTEFPRYFVEENVLHITNVSHSDQGTYQCVVRTSLDQDLASALLIVQGVPDAPEHLELYEPDNRRVKLKWVPGDDHNSTTTEFIVEYEESRWEPGRWRELQRVSGNQTWAQLDLNGHLDYQFRVSALSAIGRGPPSRPTERYKTPATVEHNGPGLEYKVSYRQQGVEEDWQEHMVKRHSLVVKNTPPYVPYDVKVQAANDLGWAPEPKVYTVYSGEDCEYCPQPTQCPHHTDIMKRLYYPCIPDMAPSDVAVTVLNSSRIHVSWTPVPVNHVWGLLGGYKVQLWRLRDLLNIEKGPKEKETMVISGNLSYTTVQGLIPFSEYSLMVGAFNGRGMGPSSHPVTFKTPEGVPEKISILKATNAQKDAITLVWSPPLKAHGVLTGYLLQYQMGIPAYFESMFTTSITLEFLSPTMFALLLCAVNDTADFESLHNVTIRGPDSTQWVLKDLETVTRYRFYVSACTRVGCGPPVSEESQTTPTGLAVKSESSDPWFIGSMCAAVALTLVVLIACFVRRNIGGKYSVKEKEDARSDVQSQGATNNASSEYSSDNEKKPLKASLCSLKLDSEENSCGVSMTDSEDEDDRFGEDGSFIGEYAGHKRPGSTEANGAA</sequence>
<organism evidence="21 22">
    <name type="scientific">Scleropages formosus</name>
    <name type="common">Asian bonytongue</name>
    <name type="synonym">Osteoglossum formosum</name>
    <dbReference type="NCBI Taxonomy" id="113540"/>
    <lineage>
        <taxon>Eukaryota</taxon>
        <taxon>Metazoa</taxon>
        <taxon>Chordata</taxon>
        <taxon>Craniata</taxon>
        <taxon>Vertebrata</taxon>
        <taxon>Euteleostomi</taxon>
        <taxon>Actinopterygii</taxon>
        <taxon>Neopterygii</taxon>
        <taxon>Teleostei</taxon>
        <taxon>Osteoglossocephala</taxon>
        <taxon>Osteoglossomorpha</taxon>
        <taxon>Osteoglossiformes</taxon>
        <taxon>Osteoglossidae</taxon>
        <taxon>Scleropages</taxon>
    </lineage>
</organism>
<dbReference type="GO" id="GO:0030426">
    <property type="term" value="C:growth cone"/>
    <property type="evidence" value="ECO:0007669"/>
    <property type="project" value="UniProtKB-SubCell"/>
</dbReference>
<dbReference type="InterPro" id="IPR007110">
    <property type="entry name" value="Ig-like_dom"/>
</dbReference>
<dbReference type="GO" id="GO:0098609">
    <property type="term" value="P:cell-cell adhesion"/>
    <property type="evidence" value="ECO:0007669"/>
    <property type="project" value="TreeGrafter"/>
</dbReference>
<dbReference type="GO" id="GO:0005886">
    <property type="term" value="C:plasma membrane"/>
    <property type="evidence" value="ECO:0007669"/>
    <property type="project" value="UniProtKB-SubCell"/>
</dbReference>
<dbReference type="InterPro" id="IPR013783">
    <property type="entry name" value="Ig-like_fold"/>
</dbReference>
<evidence type="ECO:0000259" key="19">
    <source>
        <dbReference type="PROSITE" id="PS50835"/>
    </source>
</evidence>
<dbReference type="InterPro" id="IPR003598">
    <property type="entry name" value="Ig_sub2"/>
</dbReference>
<keyword evidence="4" id="KW-1003">Cell membrane</keyword>
<evidence type="ECO:0000256" key="12">
    <source>
        <dbReference type="ARBA" id="ARBA00023180"/>
    </source>
</evidence>
<dbReference type="AlphaFoldDB" id="A0A0N8K158"/>
<evidence type="ECO:0000256" key="6">
    <source>
        <dbReference type="ARBA" id="ARBA00022729"/>
    </source>
</evidence>
<feature type="domain" description="Ig-like" evidence="19">
    <location>
        <begin position="220"/>
        <end position="256"/>
    </location>
</feature>
<name>A0A0N8K158_SCLFO</name>
<dbReference type="InterPro" id="IPR036179">
    <property type="entry name" value="Ig-like_dom_sf"/>
</dbReference>
<protein>
    <recommendedName>
        <fullName evidence="16">Neural cell adhesion molecule L1</fullName>
    </recommendedName>
</protein>
<evidence type="ECO:0000256" key="15">
    <source>
        <dbReference type="ARBA" id="ARBA00060042"/>
    </source>
</evidence>
<dbReference type="STRING" id="113540.ENSSFOP00015031191"/>
<dbReference type="SMART" id="SM00409">
    <property type="entry name" value="IG"/>
    <property type="match status" value="5"/>
</dbReference>
<dbReference type="InterPro" id="IPR013098">
    <property type="entry name" value="Ig_I-set"/>
</dbReference>
<comment type="function">
    <text evidence="15">Neural cell adhesion molecule involved in the dynamics of cell adhesion and in the generation of transmembrane signals at tyrosine kinase receptors. During brain development, critical in multiple processes, including neuronal migration, axonal growth and fasciculation, and synaptogenesis. In the mature brain, plays a role in the dynamics of neuronal structure and function, including synaptic plasticity.</text>
</comment>
<feature type="region of interest" description="Disordered" evidence="17">
    <location>
        <begin position="1198"/>
        <end position="1241"/>
    </location>
</feature>
<dbReference type="PROSITE" id="PS50835">
    <property type="entry name" value="IG_LIKE"/>
    <property type="match status" value="6"/>
</dbReference>
<feature type="domain" description="Ig-like" evidence="19">
    <location>
        <begin position="494"/>
        <end position="581"/>
    </location>
</feature>
<comment type="caution">
    <text evidence="21">The sequence shown here is derived from an EMBL/GenBank/DDBJ whole genome shotgun (WGS) entry which is preliminary data.</text>
</comment>
<feature type="region of interest" description="Disordered" evidence="17">
    <location>
        <begin position="1155"/>
        <end position="1185"/>
    </location>
</feature>
<dbReference type="InterPro" id="IPR036116">
    <property type="entry name" value="FN3_sf"/>
</dbReference>
<feature type="domain" description="Fibronectin type-III" evidence="20">
    <location>
        <begin position="879"/>
        <end position="981"/>
    </location>
</feature>
<feature type="domain" description="Fibronectin type-III" evidence="20">
    <location>
        <begin position="982"/>
        <end position="1112"/>
    </location>
</feature>
<dbReference type="Pfam" id="PF07679">
    <property type="entry name" value="I-set"/>
    <property type="match status" value="2"/>
</dbReference>
<feature type="domain" description="Ig-like" evidence="19">
    <location>
        <begin position="380"/>
        <end position="488"/>
    </location>
</feature>
<evidence type="ECO:0000256" key="4">
    <source>
        <dbReference type="ARBA" id="ARBA00022475"/>
    </source>
</evidence>
<evidence type="ECO:0000256" key="9">
    <source>
        <dbReference type="ARBA" id="ARBA00022989"/>
    </source>
</evidence>
<dbReference type="Pfam" id="PF13882">
    <property type="entry name" value="Bravo_FIGEY"/>
    <property type="match status" value="1"/>
</dbReference>
<evidence type="ECO:0000256" key="10">
    <source>
        <dbReference type="ARBA" id="ARBA00023136"/>
    </source>
</evidence>
<gene>
    <name evidence="21" type="ORF">Z043_106857</name>
</gene>
<evidence type="ECO:0000256" key="1">
    <source>
        <dbReference type="ARBA" id="ARBA00004251"/>
    </source>
</evidence>
<feature type="domain" description="Ig-like" evidence="19">
    <location>
        <begin position="586"/>
        <end position="673"/>
    </location>
</feature>
<evidence type="ECO:0000313" key="21">
    <source>
        <dbReference type="EMBL" id="KPP74017.1"/>
    </source>
</evidence>
<dbReference type="CDD" id="cd00063">
    <property type="entry name" value="FN3"/>
    <property type="match status" value="4"/>
</dbReference>
<dbReference type="FunFam" id="2.60.40.10:FF:000057">
    <property type="entry name" value="neural cell adhesion molecule L1"/>
    <property type="match status" value="1"/>
</dbReference>
<keyword evidence="7" id="KW-0677">Repeat</keyword>
<dbReference type="SMART" id="SM00060">
    <property type="entry name" value="FN3"/>
    <property type="match status" value="4"/>
</dbReference>
<evidence type="ECO:0000256" key="3">
    <source>
        <dbReference type="ARBA" id="ARBA00008588"/>
    </source>
</evidence>
<feature type="compositionally biased region" description="Polar residues" evidence="17">
    <location>
        <begin position="1163"/>
        <end position="1178"/>
    </location>
</feature>
<dbReference type="EMBL" id="JARO02001940">
    <property type="protein sequence ID" value="KPP74017.1"/>
    <property type="molecule type" value="Genomic_DNA"/>
</dbReference>
<comment type="similarity">
    <text evidence="3">Belongs to the immunoglobulin superfamily. L1/neurofascin/NgCAM family.</text>
</comment>
<proteinExistence type="inferred from homology"/>
<evidence type="ECO:0000256" key="11">
    <source>
        <dbReference type="ARBA" id="ARBA00023157"/>
    </source>
</evidence>
<evidence type="ECO:0000256" key="14">
    <source>
        <dbReference type="ARBA" id="ARBA00023319"/>
    </source>
</evidence>
<evidence type="ECO:0000256" key="7">
    <source>
        <dbReference type="ARBA" id="ARBA00022737"/>
    </source>
</evidence>
<dbReference type="Pfam" id="PF00041">
    <property type="entry name" value="fn3"/>
    <property type="match status" value="3"/>
</dbReference>
<evidence type="ECO:0000256" key="13">
    <source>
        <dbReference type="ARBA" id="ARBA00023273"/>
    </source>
</evidence>
<dbReference type="Proteomes" id="UP000034805">
    <property type="component" value="Unassembled WGS sequence"/>
</dbReference>
<evidence type="ECO:0000256" key="18">
    <source>
        <dbReference type="SAM" id="Phobius"/>
    </source>
</evidence>
<evidence type="ECO:0000256" key="2">
    <source>
        <dbReference type="ARBA" id="ARBA00004624"/>
    </source>
</evidence>
<dbReference type="FunFam" id="2.60.40.10:FF:000028">
    <property type="entry name" value="Neuronal cell adhesion molecule"/>
    <property type="match status" value="1"/>
</dbReference>
<keyword evidence="11" id="KW-1015">Disulfide bond</keyword>
<evidence type="ECO:0000256" key="8">
    <source>
        <dbReference type="ARBA" id="ARBA00022889"/>
    </source>
</evidence>
<evidence type="ECO:0000256" key="17">
    <source>
        <dbReference type="SAM" id="MobiDB-lite"/>
    </source>
</evidence>
<keyword evidence="5 18" id="KW-0812">Transmembrane</keyword>
<dbReference type="PROSITE" id="PS50853">
    <property type="entry name" value="FN3"/>
    <property type="match status" value="3"/>
</dbReference>
<dbReference type="Pfam" id="PF13927">
    <property type="entry name" value="Ig_3"/>
    <property type="match status" value="3"/>
</dbReference>
<keyword evidence="13" id="KW-0966">Cell projection</keyword>
<feature type="non-terminal residue" evidence="21">
    <location>
        <position position="1"/>
    </location>
</feature>
<feature type="domain" description="Ig-like" evidence="19">
    <location>
        <begin position="122"/>
        <end position="217"/>
    </location>
</feature>
<keyword evidence="12" id="KW-0325">Glycoprotein</keyword>
<dbReference type="SMART" id="SM00408">
    <property type="entry name" value="IGc2"/>
    <property type="match status" value="5"/>
</dbReference>
<keyword evidence="9 18" id="KW-1133">Transmembrane helix</keyword>
<keyword evidence="6" id="KW-0732">Signal</keyword>
<dbReference type="InterPro" id="IPR003961">
    <property type="entry name" value="FN3_dom"/>
</dbReference>
<feature type="transmembrane region" description="Helical" evidence="18">
    <location>
        <begin position="1123"/>
        <end position="1144"/>
    </location>
</feature>
<feature type="domain" description="Fibronectin type-III" evidence="20">
    <location>
        <begin position="685"/>
        <end position="780"/>
    </location>
</feature>
<evidence type="ECO:0000313" key="22">
    <source>
        <dbReference type="Proteomes" id="UP000034805"/>
    </source>
</evidence>
<dbReference type="InterPro" id="IPR026966">
    <property type="entry name" value="Neurofascin/L1/NrCAM_C"/>
</dbReference>